<protein>
    <recommendedName>
        <fullName evidence="5">ATP-grasp domain-containing protein</fullName>
    </recommendedName>
</protein>
<dbReference type="Pfam" id="PF13535">
    <property type="entry name" value="ATP-grasp_4"/>
    <property type="match status" value="1"/>
</dbReference>
<feature type="domain" description="ATP-grasp" evidence="5">
    <location>
        <begin position="120"/>
        <end position="320"/>
    </location>
</feature>
<keyword evidence="1" id="KW-0436">Ligase</keyword>
<dbReference type="Gene3D" id="3.30.1490.20">
    <property type="entry name" value="ATP-grasp fold, A domain"/>
    <property type="match status" value="1"/>
</dbReference>
<dbReference type="OrthoDB" id="9975115at2759"/>
<dbReference type="Gene3D" id="3.40.50.20">
    <property type="match status" value="1"/>
</dbReference>
<dbReference type="STRING" id="1806994.A0A507C036"/>
<comment type="caution">
    <text evidence="6">The sequence shown here is derived from an EMBL/GenBank/DDBJ whole genome shotgun (WGS) entry which is preliminary data.</text>
</comment>
<dbReference type="InterPro" id="IPR011761">
    <property type="entry name" value="ATP-grasp"/>
</dbReference>
<keyword evidence="3 4" id="KW-0067">ATP-binding</keyword>
<keyword evidence="2 4" id="KW-0547">Nucleotide-binding</keyword>
<evidence type="ECO:0000256" key="1">
    <source>
        <dbReference type="ARBA" id="ARBA00022598"/>
    </source>
</evidence>
<dbReference type="GO" id="GO:0046872">
    <property type="term" value="F:metal ion binding"/>
    <property type="evidence" value="ECO:0007669"/>
    <property type="project" value="InterPro"/>
</dbReference>
<dbReference type="EMBL" id="QEAO01000027">
    <property type="protein sequence ID" value="TPX32728.1"/>
    <property type="molecule type" value="Genomic_DNA"/>
</dbReference>
<dbReference type="Gene3D" id="3.30.470.20">
    <property type="entry name" value="ATP-grasp fold, B domain"/>
    <property type="match status" value="1"/>
</dbReference>
<dbReference type="PROSITE" id="PS50975">
    <property type="entry name" value="ATP_GRASP"/>
    <property type="match status" value="1"/>
</dbReference>
<evidence type="ECO:0000259" key="5">
    <source>
        <dbReference type="PROSITE" id="PS50975"/>
    </source>
</evidence>
<reference evidence="6 7" key="1">
    <citation type="journal article" date="2019" name="Sci. Rep.">
        <title>Comparative genomics of chytrid fungi reveal insights into the obligate biotrophic and pathogenic lifestyle of Synchytrium endobioticum.</title>
        <authorList>
            <person name="van de Vossenberg B.T.L.H."/>
            <person name="Warris S."/>
            <person name="Nguyen H.D.T."/>
            <person name="van Gent-Pelzer M.P.E."/>
            <person name="Joly D.L."/>
            <person name="van de Geest H.C."/>
            <person name="Bonants P.J.M."/>
            <person name="Smith D.S."/>
            <person name="Levesque C.A."/>
            <person name="van der Lee T.A.J."/>
        </authorList>
    </citation>
    <scope>NUCLEOTIDE SEQUENCE [LARGE SCALE GENOMIC DNA]</scope>
    <source>
        <strain evidence="6 7">JEL517</strain>
    </source>
</reference>
<dbReference type="RefSeq" id="XP_031023885.1">
    <property type="nucleotide sequence ID" value="XM_031170162.1"/>
</dbReference>
<evidence type="ECO:0000256" key="2">
    <source>
        <dbReference type="ARBA" id="ARBA00022741"/>
    </source>
</evidence>
<proteinExistence type="predicted"/>
<keyword evidence="7" id="KW-1185">Reference proteome</keyword>
<dbReference type="Proteomes" id="UP000319731">
    <property type="component" value="Unassembled WGS sequence"/>
</dbReference>
<accession>A0A507C036</accession>
<dbReference type="AlphaFoldDB" id="A0A507C036"/>
<dbReference type="PANTHER" id="PTHR43585">
    <property type="entry name" value="FUMIPYRROLE BIOSYNTHESIS PROTEIN C"/>
    <property type="match status" value="1"/>
</dbReference>
<dbReference type="GO" id="GO:0016874">
    <property type="term" value="F:ligase activity"/>
    <property type="evidence" value="ECO:0007669"/>
    <property type="project" value="UniProtKB-KW"/>
</dbReference>
<organism evidence="6 7">
    <name type="scientific">Synchytrium microbalum</name>
    <dbReference type="NCBI Taxonomy" id="1806994"/>
    <lineage>
        <taxon>Eukaryota</taxon>
        <taxon>Fungi</taxon>
        <taxon>Fungi incertae sedis</taxon>
        <taxon>Chytridiomycota</taxon>
        <taxon>Chytridiomycota incertae sedis</taxon>
        <taxon>Chytridiomycetes</taxon>
        <taxon>Synchytriales</taxon>
        <taxon>Synchytriaceae</taxon>
        <taxon>Synchytrium</taxon>
    </lineage>
</organism>
<dbReference type="GO" id="GO:0005524">
    <property type="term" value="F:ATP binding"/>
    <property type="evidence" value="ECO:0007669"/>
    <property type="project" value="UniProtKB-UniRule"/>
</dbReference>
<evidence type="ECO:0000313" key="7">
    <source>
        <dbReference type="Proteomes" id="UP000319731"/>
    </source>
</evidence>
<sequence length="440" mass="48837">MHVLIIDDNGGPSINNKSSYSAYIDELDDTRLSIITSKCGVSEDDKSKCFRTVEIDHIGSNGAMELAAEAIHKHLPIDIIYTKQEDLILRASHLRALLGLNSQGGLVAKDALLFRDKEAMKRHLSSTIIVPPFAKVFSPANVMQFVNEHGFPVIVKPTLGSASAGVDVLRNRADMEDYFINRFYGRIDEEGRCMDYSGDMIVEKFLEGAKMYHVNGYASDSKIVNVWPFCYISTNLQFTTGNAYGNVLIPTTDARHSRLVEITQRVLDNLPCPSHLMFHLELFEVDNDFVLCEIAARRPGGSIGPLIDVSESQPIGWFAEYEFRSSLGLPSRRLCRARQDQIPCGDLLIPLHVGTLTRVPSEPCPIPGIEYKQIAQVGRVYTGFSINTMNTCARLIARGSSGTSAATIQDMLESAKKWLDHELQYTPPAQVPSRQAQPES</sequence>
<name>A0A507C036_9FUNG</name>
<dbReference type="SUPFAM" id="SSF56059">
    <property type="entry name" value="Glutathione synthetase ATP-binding domain-like"/>
    <property type="match status" value="1"/>
</dbReference>
<dbReference type="InterPro" id="IPR052032">
    <property type="entry name" value="ATP-dep_AA_Ligase"/>
</dbReference>
<dbReference type="InterPro" id="IPR013815">
    <property type="entry name" value="ATP_grasp_subdomain_1"/>
</dbReference>
<evidence type="ECO:0000313" key="6">
    <source>
        <dbReference type="EMBL" id="TPX32728.1"/>
    </source>
</evidence>
<evidence type="ECO:0000256" key="3">
    <source>
        <dbReference type="ARBA" id="ARBA00022840"/>
    </source>
</evidence>
<gene>
    <name evidence="6" type="ORF">SmJEL517_g04234</name>
</gene>
<dbReference type="PANTHER" id="PTHR43585:SF2">
    <property type="entry name" value="ATP-GRASP ENZYME FSQD"/>
    <property type="match status" value="1"/>
</dbReference>
<evidence type="ECO:0000256" key="4">
    <source>
        <dbReference type="PROSITE-ProRule" id="PRU00409"/>
    </source>
</evidence>
<dbReference type="GeneID" id="42005459"/>